<reference evidence="4 5" key="1">
    <citation type="submission" date="2013-08" db="EMBL/GenBank/DDBJ databases">
        <title>Genome sequencing of Cellulomonas carbonis T26.</title>
        <authorList>
            <person name="Chen F."/>
            <person name="Li Y."/>
            <person name="Wang G."/>
        </authorList>
    </citation>
    <scope>NUCLEOTIDE SEQUENCE [LARGE SCALE GENOMIC DNA]</scope>
    <source>
        <strain evidence="4 5">T26</strain>
    </source>
</reference>
<feature type="compositionally biased region" description="Basic and acidic residues" evidence="2">
    <location>
        <begin position="34"/>
        <end position="49"/>
    </location>
</feature>
<keyword evidence="3" id="KW-0812">Transmembrane</keyword>
<evidence type="ECO:0000313" key="5">
    <source>
        <dbReference type="Proteomes" id="UP000029839"/>
    </source>
</evidence>
<keyword evidence="3" id="KW-1133">Transmembrane helix</keyword>
<gene>
    <name evidence="4" type="ORF">N868_07580</name>
</gene>
<evidence type="ECO:0000313" key="4">
    <source>
        <dbReference type="EMBL" id="KGM11738.1"/>
    </source>
</evidence>
<evidence type="ECO:0000256" key="2">
    <source>
        <dbReference type="SAM" id="MobiDB-lite"/>
    </source>
</evidence>
<reference evidence="4 5" key="2">
    <citation type="journal article" date="2015" name="Stand. Genomic Sci.">
        <title>Draft genome sequence of Cellulomonas carbonis T26(T) and comparative analysis of six Cellulomonas genomes.</title>
        <authorList>
            <person name="Zhuang W."/>
            <person name="Zhang S."/>
            <person name="Xia X."/>
            <person name="Wang G."/>
        </authorList>
    </citation>
    <scope>NUCLEOTIDE SEQUENCE [LARGE SCALE GENOMIC DNA]</scope>
    <source>
        <strain evidence="4 5">T26</strain>
    </source>
</reference>
<dbReference type="Pfam" id="PF05949">
    <property type="entry name" value="DUF881"/>
    <property type="match status" value="1"/>
</dbReference>
<dbReference type="InterPro" id="IPR010273">
    <property type="entry name" value="DUF881"/>
</dbReference>
<comment type="caution">
    <text evidence="4">The sequence shown here is derived from an EMBL/GenBank/DDBJ whole genome shotgun (WGS) entry which is preliminary data.</text>
</comment>
<comment type="similarity">
    <text evidence="1">Belongs to the UPF0749 family.</text>
</comment>
<evidence type="ECO:0000256" key="3">
    <source>
        <dbReference type="SAM" id="Phobius"/>
    </source>
</evidence>
<dbReference type="AlphaFoldDB" id="A0A0A0BTN4"/>
<dbReference type="Proteomes" id="UP000029839">
    <property type="component" value="Unassembled WGS sequence"/>
</dbReference>
<accession>A0A0A0BTN4</accession>
<keyword evidence="3" id="KW-0472">Membrane</keyword>
<name>A0A0A0BTN4_9CELL</name>
<dbReference type="EMBL" id="AXCY01000015">
    <property type="protein sequence ID" value="KGM11738.1"/>
    <property type="molecule type" value="Genomic_DNA"/>
</dbReference>
<protein>
    <submittedName>
        <fullName evidence="4">Membrane protein</fullName>
    </submittedName>
</protein>
<dbReference type="PANTHER" id="PTHR37313">
    <property type="entry name" value="UPF0749 PROTEIN RV1825"/>
    <property type="match status" value="1"/>
</dbReference>
<feature type="region of interest" description="Disordered" evidence="2">
    <location>
        <begin position="1"/>
        <end position="49"/>
    </location>
</feature>
<dbReference type="PANTHER" id="PTHR37313:SF1">
    <property type="entry name" value="UPF0749 PROTEIN RV1823"/>
    <property type="match status" value="1"/>
</dbReference>
<evidence type="ECO:0000256" key="1">
    <source>
        <dbReference type="ARBA" id="ARBA00009108"/>
    </source>
</evidence>
<dbReference type="RefSeq" id="WP_052425980.1">
    <property type="nucleotide sequence ID" value="NZ_AXCY01000015.1"/>
</dbReference>
<dbReference type="Gene3D" id="3.30.70.1880">
    <property type="entry name" value="Protein of unknown function DUF881"/>
    <property type="match status" value="1"/>
</dbReference>
<dbReference type="GO" id="GO:0005886">
    <property type="term" value="C:plasma membrane"/>
    <property type="evidence" value="ECO:0007669"/>
    <property type="project" value="TreeGrafter"/>
</dbReference>
<organism evidence="4 5">
    <name type="scientific">Cellulomonas carbonis T26</name>
    <dbReference type="NCBI Taxonomy" id="947969"/>
    <lineage>
        <taxon>Bacteria</taxon>
        <taxon>Bacillati</taxon>
        <taxon>Actinomycetota</taxon>
        <taxon>Actinomycetes</taxon>
        <taxon>Micrococcales</taxon>
        <taxon>Cellulomonadaceae</taxon>
        <taxon>Cellulomonas</taxon>
    </lineage>
</organism>
<proteinExistence type="inferred from homology"/>
<keyword evidence="5" id="KW-1185">Reference proteome</keyword>
<feature type="transmembrane region" description="Helical" evidence="3">
    <location>
        <begin position="86"/>
        <end position="106"/>
    </location>
</feature>
<sequence length="327" mass="34296">MTPDRDGTRGSHRAPGGSSHAAPHRASHAAPQHVEPRPSSREPGPPERDASMELLGEVMYRPVALAPAERDDVRAPTRGARVRRDALHLLVAGSLGLLLVAGVATLRAPQPAALEGRTLLLEEISQRTREAEELAAANQRVGAEIAALQEEALRVSDPGLVAELERFELASGAVPVRGDGVVVELDDPEVRDDRQLDPEERVQDLDVQLVVNGLWAAGAEAVAVNDQRLTALSAIRGAGEAILVDLTPLSPPYRVEAVGDPRALQTGFARSSAAAHLSVLASEYGITSRVRAAEDLELPGAGSTVLRHATAAPAVTSSGADPEEGTS</sequence>